<evidence type="ECO:0008006" key="4">
    <source>
        <dbReference type="Google" id="ProtNLM"/>
    </source>
</evidence>
<evidence type="ECO:0000256" key="1">
    <source>
        <dbReference type="SAM" id="MobiDB-lite"/>
    </source>
</evidence>
<evidence type="ECO:0000313" key="2">
    <source>
        <dbReference type="EMBL" id="KAG6295851.1"/>
    </source>
</evidence>
<name>A0A9P7QGC8_9HYPO</name>
<dbReference type="EMBL" id="SRRH01000183">
    <property type="protein sequence ID" value="KAG6295851.1"/>
    <property type="molecule type" value="Genomic_DNA"/>
</dbReference>
<dbReference type="InterPro" id="IPR052579">
    <property type="entry name" value="Zinc_finger_SWIM"/>
</dbReference>
<sequence>MSTIDPPTELPNNAALPHGAATAEHVEITNDDDTAMSEHLEGAAIPPLPPSPQFTTLEHLFAFLRHWGASEGVAFVKKSCSNVREVNGRPQPTYCRIDCDRGQRRPSQSSGLRRRTTKLIDCPFRLRASCRKAMNDNWVYAVIPGHEHHNHGVSDDAVTHHVLRRRTPEQKTLLRSLCAIQYLQIRDIIDVMRRQYPQILLTARDVSNERQRLRGSKSASESREGLDSSAGGSQAQAELEKSRGTPGGRGGRGSSRGGLSGRASAIVAPSTPAINEEVSPTPSSDDFAANQTIDDVSDIPSKSNSGSLE</sequence>
<gene>
    <name evidence="2" type="ORF">E4U09_001990</name>
</gene>
<organism evidence="2 3">
    <name type="scientific">Claviceps aff. purpurea</name>
    <dbReference type="NCBI Taxonomy" id="1967640"/>
    <lineage>
        <taxon>Eukaryota</taxon>
        <taxon>Fungi</taxon>
        <taxon>Dikarya</taxon>
        <taxon>Ascomycota</taxon>
        <taxon>Pezizomycotina</taxon>
        <taxon>Sordariomycetes</taxon>
        <taxon>Hypocreomycetidae</taxon>
        <taxon>Hypocreales</taxon>
        <taxon>Clavicipitaceae</taxon>
        <taxon>Claviceps</taxon>
    </lineage>
</organism>
<dbReference type="AlphaFoldDB" id="A0A9P7QGC8"/>
<accession>A0A9P7QGC8</accession>
<keyword evidence="3" id="KW-1185">Reference proteome</keyword>
<evidence type="ECO:0000313" key="3">
    <source>
        <dbReference type="Proteomes" id="UP000707071"/>
    </source>
</evidence>
<dbReference type="Proteomes" id="UP000707071">
    <property type="component" value="Unassembled WGS sequence"/>
</dbReference>
<reference evidence="2 3" key="1">
    <citation type="journal article" date="2020" name="bioRxiv">
        <title>Whole genome comparisons of ergot fungi reveals the divergence and evolution of species within the genus Claviceps are the result of varying mechanisms driving genome evolution and host range expansion.</title>
        <authorList>
            <person name="Wyka S.A."/>
            <person name="Mondo S.J."/>
            <person name="Liu M."/>
            <person name="Dettman J."/>
            <person name="Nalam V."/>
            <person name="Broders K.D."/>
        </authorList>
    </citation>
    <scope>NUCLEOTIDE SEQUENCE [LARGE SCALE GENOMIC DNA]</scope>
    <source>
        <strain evidence="2 3">Clav52</strain>
    </source>
</reference>
<dbReference type="PANTHER" id="PTHR31569">
    <property type="entry name" value="SWIM-TYPE DOMAIN-CONTAINING PROTEIN"/>
    <property type="match status" value="1"/>
</dbReference>
<proteinExistence type="predicted"/>
<feature type="compositionally biased region" description="Polar residues" evidence="1">
    <location>
        <begin position="278"/>
        <end position="309"/>
    </location>
</feature>
<dbReference type="PANTHER" id="PTHR31569:SF4">
    <property type="entry name" value="SWIM-TYPE DOMAIN-CONTAINING PROTEIN"/>
    <property type="match status" value="1"/>
</dbReference>
<feature type="compositionally biased region" description="Gly residues" evidence="1">
    <location>
        <begin position="245"/>
        <end position="260"/>
    </location>
</feature>
<comment type="caution">
    <text evidence="2">The sequence shown here is derived from an EMBL/GenBank/DDBJ whole genome shotgun (WGS) entry which is preliminary data.</text>
</comment>
<protein>
    <recommendedName>
        <fullName evidence="4">FAR1 domain-containing protein</fullName>
    </recommendedName>
</protein>
<feature type="region of interest" description="Disordered" evidence="1">
    <location>
        <begin position="209"/>
        <end position="309"/>
    </location>
</feature>